<reference evidence="3" key="2">
    <citation type="submission" date="2020-04" db="EMBL/GenBank/DDBJ databases">
        <authorList>
            <consortium name="NCBI Genome Project"/>
        </authorList>
    </citation>
    <scope>NUCLEOTIDE SEQUENCE</scope>
    <source>
        <strain evidence="3">CBS 342.82</strain>
    </source>
</reference>
<evidence type="ECO:0000313" key="3">
    <source>
        <dbReference type="RefSeq" id="XP_033463704.1"/>
    </source>
</evidence>
<sequence>MEYKAMGNKDYSAKRYQEAVDLYSRSLVASGESSLLSCDLLRNRAVNHLHLKHFESAKADALFSIIEASEEVNPEIENKLNSKAFFRADRAEYELGDFIATKSSFHAALNLLPDDCDMLTESARRDSRLAEAIQGYCDFTTISDSLSIPAEPLLDHFNFLSNTVIPGTTDRGMGVLATKAIKPGELVLCEQAFHIAQPQDSRHRLVNTSSKTVGGAAHPHDGLYYAVLDKIRNNPATWGKQFFELYDGGYAPKTPLIEVDGTVVIDTFRVWITCQRNCYGSPTLRTSDQASGEDDAPNPCGLWLRASRINHACALNATRSFLGSLMLIHATRAIDAGEEITLTYCPSVAETDERRKRLSNYWHLACYCALCAMETGGAVKQRDRLQRLLATLADFQNKHNCTKSDQVNKYVVDQAETLYHDLGSAYGDLRAGKIPRLGLLHLATWLCKAYGTMNEWDKSLQKALEALQHAGLRVALKASHSTTNPYDVVPGKRKVAVKRSKPCLVDPRAVDAAFHASVCCSRSGKLADAKAYQGLALELFRTVYGE</sequence>
<dbReference type="AlphaFoldDB" id="A0A6J3MFP3"/>
<dbReference type="PANTHER" id="PTHR47643">
    <property type="entry name" value="TPR DOMAIN PROTEIN (AFU_ORTHOLOGUE AFUA_5G12710)"/>
    <property type="match status" value="1"/>
</dbReference>
<keyword evidence="2" id="KW-1185">Reference proteome</keyword>
<name>A0A6J3MFP3_9PEZI</name>
<proteinExistence type="predicted"/>
<reference evidence="3" key="1">
    <citation type="submission" date="2020-01" db="EMBL/GenBank/DDBJ databases">
        <authorList>
            <consortium name="DOE Joint Genome Institute"/>
            <person name="Haridas S."/>
            <person name="Albert R."/>
            <person name="Binder M."/>
            <person name="Bloem J."/>
            <person name="Labutti K."/>
            <person name="Salamov A."/>
            <person name="Andreopoulos B."/>
            <person name="Baker S.E."/>
            <person name="Barry K."/>
            <person name="Bills G."/>
            <person name="Bluhm B.H."/>
            <person name="Cannon C."/>
            <person name="Castanera R."/>
            <person name="Culley D.E."/>
            <person name="Daum C."/>
            <person name="Ezra D."/>
            <person name="Gonzalez J.B."/>
            <person name="Henrissat B."/>
            <person name="Kuo A."/>
            <person name="Liang C."/>
            <person name="Lipzen A."/>
            <person name="Lutzoni F."/>
            <person name="Magnuson J."/>
            <person name="Mondo S."/>
            <person name="Nolan M."/>
            <person name="Ohm R."/>
            <person name="Pangilinan J."/>
            <person name="Park H.-J."/>
            <person name="Ramirez L."/>
            <person name="Alfaro M."/>
            <person name="Sun H."/>
            <person name="Tritt A."/>
            <person name="Yoshinaga Y."/>
            <person name="Zwiers L.-H."/>
            <person name="Turgeon B.G."/>
            <person name="Goodwin S.B."/>
            <person name="Spatafora J.W."/>
            <person name="Crous P.W."/>
            <person name="Grigoriev I.V."/>
        </authorList>
    </citation>
    <scope>NUCLEOTIDE SEQUENCE</scope>
    <source>
        <strain evidence="3">CBS 342.82</strain>
    </source>
</reference>
<dbReference type="InterPro" id="IPR053209">
    <property type="entry name" value="Gramillin-biosynth_MTr"/>
</dbReference>
<evidence type="ECO:0000259" key="1">
    <source>
        <dbReference type="PROSITE" id="PS50280"/>
    </source>
</evidence>
<dbReference type="SUPFAM" id="SSF48452">
    <property type="entry name" value="TPR-like"/>
    <property type="match status" value="1"/>
</dbReference>
<dbReference type="GeneID" id="54356777"/>
<reference evidence="3" key="3">
    <citation type="submission" date="2025-08" db="UniProtKB">
        <authorList>
            <consortium name="RefSeq"/>
        </authorList>
    </citation>
    <scope>IDENTIFICATION</scope>
    <source>
        <strain evidence="3">CBS 342.82</strain>
    </source>
</reference>
<dbReference type="SUPFAM" id="SSF82199">
    <property type="entry name" value="SET domain"/>
    <property type="match status" value="1"/>
</dbReference>
<dbReference type="PROSITE" id="PS50280">
    <property type="entry name" value="SET"/>
    <property type="match status" value="1"/>
</dbReference>
<dbReference type="OrthoDB" id="438641at2759"/>
<evidence type="ECO:0000313" key="2">
    <source>
        <dbReference type="Proteomes" id="UP000504637"/>
    </source>
</evidence>
<dbReference type="PANTHER" id="PTHR47643:SF2">
    <property type="entry name" value="TPR DOMAIN PROTEIN (AFU_ORTHOLOGUE AFUA_5G12710)"/>
    <property type="match status" value="1"/>
</dbReference>
<dbReference type="InterPro" id="IPR046341">
    <property type="entry name" value="SET_dom_sf"/>
</dbReference>
<protein>
    <recommendedName>
        <fullName evidence="1">SET domain-containing protein</fullName>
    </recommendedName>
</protein>
<dbReference type="Proteomes" id="UP000504637">
    <property type="component" value="Unplaced"/>
</dbReference>
<gene>
    <name evidence="3" type="ORF">K489DRAFT_122386</name>
</gene>
<dbReference type="Gene3D" id="1.25.40.10">
    <property type="entry name" value="Tetratricopeptide repeat domain"/>
    <property type="match status" value="1"/>
</dbReference>
<feature type="domain" description="SET" evidence="1">
    <location>
        <begin position="157"/>
        <end position="345"/>
    </location>
</feature>
<dbReference type="InterPro" id="IPR011990">
    <property type="entry name" value="TPR-like_helical_dom_sf"/>
</dbReference>
<accession>A0A6J3MFP3</accession>
<organism evidence="3">
    <name type="scientific">Dissoconium aciculare CBS 342.82</name>
    <dbReference type="NCBI Taxonomy" id="1314786"/>
    <lineage>
        <taxon>Eukaryota</taxon>
        <taxon>Fungi</taxon>
        <taxon>Dikarya</taxon>
        <taxon>Ascomycota</taxon>
        <taxon>Pezizomycotina</taxon>
        <taxon>Dothideomycetes</taxon>
        <taxon>Dothideomycetidae</taxon>
        <taxon>Mycosphaerellales</taxon>
        <taxon>Dissoconiaceae</taxon>
        <taxon>Dissoconium</taxon>
    </lineage>
</organism>
<dbReference type="InterPro" id="IPR001214">
    <property type="entry name" value="SET_dom"/>
</dbReference>
<dbReference type="Gene3D" id="2.170.270.10">
    <property type="entry name" value="SET domain"/>
    <property type="match status" value="1"/>
</dbReference>
<dbReference type="Pfam" id="PF00856">
    <property type="entry name" value="SET"/>
    <property type="match status" value="1"/>
</dbReference>
<dbReference type="RefSeq" id="XP_033463704.1">
    <property type="nucleotide sequence ID" value="XM_033598978.1"/>
</dbReference>
<dbReference type="CDD" id="cd20071">
    <property type="entry name" value="SET_SMYD"/>
    <property type="match status" value="1"/>
</dbReference>